<evidence type="ECO:0000256" key="5">
    <source>
        <dbReference type="ARBA" id="ARBA00023163"/>
    </source>
</evidence>
<feature type="domain" description="HTH gntR-type" evidence="6">
    <location>
        <begin position="3"/>
        <end position="71"/>
    </location>
</feature>
<evidence type="ECO:0000256" key="4">
    <source>
        <dbReference type="ARBA" id="ARBA00023125"/>
    </source>
</evidence>
<dbReference type="CDD" id="cd07377">
    <property type="entry name" value="WHTH_GntR"/>
    <property type="match status" value="1"/>
</dbReference>
<evidence type="ECO:0000313" key="8">
    <source>
        <dbReference type="Proteomes" id="UP000235916"/>
    </source>
</evidence>
<evidence type="ECO:0000256" key="2">
    <source>
        <dbReference type="ARBA" id="ARBA00022898"/>
    </source>
</evidence>
<reference evidence="7 8" key="1">
    <citation type="submission" date="2018-01" db="EMBL/GenBank/DDBJ databases">
        <title>Draft genome sequence of Paucibacter aquatile CR182 isolated from freshwater of the Nakdong River.</title>
        <authorList>
            <person name="Choi A."/>
            <person name="Chung E.J."/>
        </authorList>
    </citation>
    <scope>NUCLEOTIDE SEQUENCE [LARGE SCALE GENOMIC DNA]</scope>
    <source>
        <strain evidence="7 8">CR182</strain>
    </source>
</reference>
<dbReference type="InterPro" id="IPR036390">
    <property type="entry name" value="WH_DNA-bd_sf"/>
</dbReference>
<evidence type="ECO:0000256" key="1">
    <source>
        <dbReference type="ARBA" id="ARBA00005384"/>
    </source>
</evidence>
<dbReference type="CDD" id="cd00609">
    <property type="entry name" value="AAT_like"/>
    <property type="match status" value="1"/>
</dbReference>
<keyword evidence="8" id="KW-1185">Reference proteome</keyword>
<dbReference type="AlphaFoldDB" id="A0A2N8KU76"/>
<dbReference type="PANTHER" id="PTHR46577">
    <property type="entry name" value="HTH-TYPE TRANSCRIPTIONAL REGULATORY PROTEIN GABR"/>
    <property type="match status" value="1"/>
</dbReference>
<dbReference type="InterPro" id="IPR015424">
    <property type="entry name" value="PyrdxlP-dep_Trfase"/>
</dbReference>
<dbReference type="PANTHER" id="PTHR46577:SF1">
    <property type="entry name" value="HTH-TYPE TRANSCRIPTIONAL REGULATORY PROTEIN GABR"/>
    <property type="match status" value="1"/>
</dbReference>
<dbReference type="Gene3D" id="1.10.10.10">
    <property type="entry name" value="Winged helix-like DNA-binding domain superfamily/Winged helix DNA-binding domain"/>
    <property type="match status" value="1"/>
</dbReference>
<dbReference type="GO" id="GO:0003700">
    <property type="term" value="F:DNA-binding transcription factor activity"/>
    <property type="evidence" value="ECO:0007669"/>
    <property type="project" value="InterPro"/>
</dbReference>
<dbReference type="SUPFAM" id="SSF53383">
    <property type="entry name" value="PLP-dependent transferases"/>
    <property type="match status" value="1"/>
</dbReference>
<evidence type="ECO:0000256" key="3">
    <source>
        <dbReference type="ARBA" id="ARBA00023015"/>
    </source>
</evidence>
<keyword evidence="5" id="KW-0804">Transcription</keyword>
<dbReference type="Pfam" id="PF00392">
    <property type="entry name" value="GntR"/>
    <property type="match status" value="1"/>
</dbReference>
<dbReference type="InterPro" id="IPR015421">
    <property type="entry name" value="PyrdxlP-dep_Trfase_major"/>
</dbReference>
<dbReference type="InterPro" id="IPR051446">
    <property type="entry name" value="HTH_trans_reg/aminotransferase"/>
</dbReference>
<dbReference type="InterPro" id="IPR015422">
    <property type="entry name" value="PyrdxlP-dep_Trfase_small"/>
</dbReference>
<dbReference type="PROSITE" id="PS50949">
    <property type="entry name" value="HTH_GNTR"/>
    <property type="match status" value="1"/>
</dbReference>
<evidence type="ECO:0000259" key="6">
    <source>
        <dbReference type="PROSITE" id="PS50949"/>
    </source>
</evidence>
<dbReference type="Gene3D" id="3.40.640.10">
    <property type="entry name" value="Type I PLP-dependent aspartate aminotransferase-like (Major domain)"/>
    <property type="match status" value="1"/>
</dbReference>
<dbReference type="GO" id="GO:0003677">
    <property type="term" value="F:DNA binding"/>
    <property type="evidence" value="ECO:0007669"/>
    <property type="project" value="UniProtKB-KW"/>
</dbReference>
<dbReference type="EMBL" id="POSP01000003">
    <property type="protein sequence ID" value="PND37017.1"/>
    <property type="molecule type" value="Genomic_DNA"/>
</dbReference>
<sequence>MSAPRYKQLLDRLAQDIRSGALRPGTRLPPLRQLARREGLALVTASRVYAELAGMGLVSGEVGRGTFVRDPSLPAGHGLDLGVLAPDLVDLGFNYPTLPGQAELLRSGLRQLAQGGDLEAMLRYQPHGGRPHDRATVARHLASRGLHTIAEQVLLVDGAQHGLACVGLALLQPGDVVAIDALSYPGFRLLAETLRLELVAVPAAGHGAGPDLAALDRLCQQRRVRALYTMPTLHNPLGWVMELAEREALAALAEQHELLLIEDAAYAYLVERAPPPLAMLAPERTVYISGLSKSVAAGLRLGFVHAPKACIAALERAIRASTWSTPGLTTALGCAWLEDGTVDRLEREKRADARERQRLAAELLGPLPRIGHPGSYFLWLPLGEDVRADRVAAELLQGGISVSTAAPYTGKRDGSEPQAIRLALGSVDRAALTPALRAVRQVIEAHSVL</sequence>
<comment type="caution">
    <text evidence="7">The sequence shown here is derived from an EMBL/GenBank/DDBJ whole genome shotgun (WGS) entry which is preliminary data.</text>
</comment>
<dbReference type="Gene3D" id="3.90.1150.10">
    <property type="entry name" value="Aspartate Aminotransferase, domain 1"/>
    <property type="match status" value="1"/>
</dbReference>
<dbReference type="Proteomes" id="UP000235916">
    <property type="component" value="Unassembled WGS sequence"/>
</dbReference>
<dbReference type="SUPFAM" id="SSF46785">
    <property type="entry name" value="Winged helix' DNA-binding domain"/>
    <property type="match status" value="1"/>
</dbReference>
<evidence type="ECO:0000313" key="7">
    <source>
        <dbReference type="EMBL" id="PND37017.1"/>
    </source>
</evidence>
<keyword evidence="3" id="KW-0805">Transcription regulation</keyword>
<protein>
    <submittedName>
        <fullName evidence="7">GntR family transcriptional regulator</fullName>
    </submittedName>
</protein>
<keyword evidence="2" id="KW-0663">Pyridoxal phosphate</keyword>
<keyword evidence="4" id="KW-0238">DNA-binding</keyword>
<dbReference type="InterPro" id="IPR036388">
    <property type="entry name" value="WH-like_DNA-bd_sf"/>
</dbReference>
<dbReference type="GO" id="GO:0030170">
    <property type="term" value="F:pyridoxal phosphate binding"/>
    <property type="evidence" value="ECO:0007669"/>
    <property type="project" value="InterPro"/>
</dbReference>
<organism evidence="7 8">
    <name type="scientific">Kinneretia aquatilis</name>
    <dbReference type="NCBI Taxonomy" id="2070761"/>
    <lineage>
        <taxon>Bacteria</taxon>
        <taxon>Pseudomonadati</taxon>
        <taxon>Pseudomonadota</taxon>
        <taxon>Betaproteobacteria</taxon>
        <taxon>Burkholderiales</taxon>
        <taxon>Sphaerotilaceae</taxon>
        <taxon>Roseateles</taxon>
    </lineage>
</organism>
<dbReference type="SMART" id="SM00345">
    <property type="entry name" value="HTH_GNTR"/>
    <property type="match status" value="1"/>
</dbReference>
<dbReference type="RefSeq" id="WP_102766940.1">
    <property type="nucleotide sequence ID" value="NZ_POSP01000003.1"/>
</dbReference>
<dbReference type="InterPro" id="IPR004839">
    <property type="entry name" value="Aminotransferase_I/II_large"/>
</dbReference>
<proteinExistence type="inferred from homology"/>
<comment type="similarity">
    <text evidence="1">In the C-terminal section; belongs to the class-I pyridoxal-phosphate-dependent aminotransferase family.</text>
</comment>
<dbReference type="OrthoDB" id="9804020at2"/>
<gene>
    <name evidence="7" type="ORF">C1O66_05355</name>
</gene>
<dbReference type="InterPro" id="IPR000524">
    <property type="entry name" value="Tscrpt_reg_HTH_GntR"/>
</dbReference>
<dbReference type="Pfam" id="PF00155">
    <property type="entry name" value="Aminotran_1_2"/>
    <property type="match status" value="1"/>
</dbReference>
<accession>A0A2N8KU76</accession>
<name>A0A2N8KU76_9BURK</name>